<proteinExistence type="predicted"/>
<protein>
    <recommendedName>
        <fullName evidence="2">Polymerase nucleotidyl transferase domain-containing protein</fullName>
    </recommendedName>
</protein>
<feature type="non-terminal residue" evidence="1">
    <location>
        <position position="84"/>
    </location>
</feature>
<gene>
    <name evidence="1" type="ORF">S01H4_48466</name>
</gene>
<dbReference type="AlphaFoldDB" id="X1B9V9"/>
<accession>X1B9V9</accession>
<evidence type="ECO:0000313" key="1">
    <source>
        <dbReference type="EMBL" id="GAG91885.1"/>
    </source>
</evidence>
<dbReference type="InterPro" id="IPR039498">
    <property type="entry name" value="NTP_transf_5"/>
</dbReference>
<reference evidence="1" key="1">
    <citation type="journal article" date="2014" name="Front. Microbiol.">
        <title>High frequency of phylogenetically diverse reductive dehalogenase-homologous genes in deep subseafloor sedimentary metagenomes.</title>
        <authorList>
            <person name="Kawai M."/>
            <person name="Futagami T."/>
            <person name="Toyoda A."/>
            <person name="Takaki Y."/>
            <person name="Nishi S."/>
            <person name="Hori S."/>
            <person name="Arai W."/>
            <person name="Tsubouchi T."/>
            <person name="Morono Y."/>
            <person name="Uchiyama I."/>
            <person name="Ito T."/>
            <person name="Fujiyama A."/>
            <person name="Inagaki F."/>
            <person name="Takami H."/>
        </authorList>
    </citation>
    <scope>NUCLEOTIDE SEQUENCE</scope>
    <source>
        <strain evidence="1">Expedition CK06-06</strain>
    </source>
</reference>
<evidence type="ECO:0008006" key="2">
    <source>
        <dbReference type="Google" id="ProtNLM"/>
    </source>
</evidence>
<comment type="caution">
    <text evidence="1">The sequence shown here is derived from an EMBL/GenBank/DDBJ whole genome shotgun (WGS) entry which is preliminary data.</text>
</comment>
<name>X1B9V9_9ZZZZ</name>
<dbReference type="EMBL" id="BART01027329">
    <property type="protein sequence ID" value="GAG91885.1"/>
    <property type="molecule type" value="Genomic_DNA"/>
</dbReference>
<dbReference type="Pfam" id="PF14907">
    <property type="entry name" value="NTP_transf_5"/>
    <property type="match status" value="1"/>
</dbReference>
<sequence length="84" mass="9449">MPLLYQSLKKTCPEAVPDDTLEQLRAYFLTNAKRNLFLTGKLLRLLELLKDNGILAVPFKGPVLAESVYGDLSLRQFADLDILV</sequence>
<organism evidence="1">
    <name type="scientific">marine sediment metagenome</name>
    <dbReference type="NCBI Taxonomy" id="412755"/>
    <lineage>
        <taxon>unclassified sequences</taxon>
        <taxon>metagenomes</taxon>
        <taxon>ecological metagenomes</taxon>
    </lineage>
</organism>